<dbReference type="InterPro" id="IPR051681">
    <property type="entry name" value="Ser/Thr_Kinases-Pseudokinases"/>
</dbReference>
<protein>
    <submittedName>
        <fullName evidence="6">Kinase-like domain-containing protein</fullName>
    </submittedName>
</protein>
<dbReference type="AlphaFoldDB" id="A0A397U684"/>
<evidence type="ECO:0000313" key="7">
    <source>
        <dbReference type="Proteomes" id="UP000266673"/>
    </source>
</evidence>
<sequence>MKISGHPNIIRFYGITPDWDIVLEYAYGGTLRDYLKSNRDINWVKKTRIATDILVGLSYLHDNGIIHRDLHPGNILVNRGVIKIADFGSSKCDDGVNSIDCLGVMAYVDPECSYSDDCMGVQRSTNLIKKYSPRDKKSDIYSYGVILWEMASGQPPTNHLLPDIKNVRVPQKYVSLYKGCISPRKERLESTEIFRHLNEILDEEFVNEIDSCKVTMLSIIGAIMFSLIDVVMFPL</sequence>
<dbReference type="Gene3D" id="1.10.510.10">
    <property type="entry name" value="Transferase(Phosphotransferase) domain 1"/>
    <property type="match status" value="1"/>
</dbReference>
<feature type="domain" description="Protein kinase" evidence="5">
    <location>
        <begin position="1"/>
        <end position="206"/>
    </location>
</feature>
<gene>
    <name evidence="6" type="ORF">C2G38_2120386</name>
</gene>
<dbReference type="SUPFAM" id="SSF56112">
    <property type="entry name" value="Protein kinase-like (PK-like)"/>
    <property type="match status" value="1"/>
</dbReference>
<dbReference type="PROSITE" id="PS50011">
    <property type="entry name" value="PROTEIN_KINASE_DOM"/>
    <property type="match status" value="1"/>
</dbReference>
<reference evidence="6 7" key="1">
    <citation type="submission" date="2018-06" db="EMBL/GenBank/DDBJ databases">
        <title>Comparative genomics reveals the genomic features of Rhizophagus irregularis, R. cerebriforme, R. diaphanum and Gigaspora rosea, and their symbiotic lifestyle signature.</title>
        <authorList>
            <person name="Morin E."/>
            <person name="San Clemente H."/>
            <person name="Chen E.C.H."/>
            <person name="De La Providencia I."/>
            <person name="Hainaut M."/>
            <person name="Kuo A."/>
            <person name="Kohler A."/>
            <person name="Murat C."/>
            <person name="Tang N."/>
            <person name="Roy S."/>
            <person name="Loubradou J."/>
            <person name="Henrissat B."/>
            <person name="Grigoriev I.V."/>
            <person name="Corradi N."/>
            <person name="Roux C."/>
            <person name="Martin F.M."/>
        </authorList>
    </citation>
    <scope>NUCLEOTIDE SEQUENCE [LARGE SCALE GENOMIC DNA]</scope>
    <source>
        <strain evidence="6 7">DAOM 194757</strain>
    </source>
</reference>
<keyword evidence="2" id="KW-0547">Nucleotide-binding</keyword>
<dbReference type="PANTHER" id="PTHR44329">
    <property type="entry name" value="SERINE/THREONINE-PROTEIN KINASE TNNI3K-RELATED"/>
    <property type="match status" value="1"/>
</dbReference>
<evidence type="ECO:0000256" key="2">
    <source>
        <dbReference type="ARBA" id="ARBA00022741"/>
    </source>
</evidence>
<dbReference type="GO" id="GO:0004674">
    <property type="term" value="F:protein serine/threonine kinase activity"/>
    <property type="evidence" value="ECO:0007669"/>
    <property type="project" value="TreeGrafter"/>
</dbReference>
<comment type="caution">
    <text evidence="6">The sequence shown here is derived from an EMBL/GenBank/DDBJ whole genome shotgun (WGS) entry which is preliminary data.</text>
</comment>
<dbReference type="InterPro" id="IPR000719">
    <property type="entry name" value="Prot_kinase_dom"/>
</dbReference>
<dbReference type="InterPro" id="IPR011009">
    <property type="entry name" value="Kinase-like_dom_sf"/>
</dbReference>
<keyword evidence="7" id="KW-1185">Reference proteome</keyword>
<organism evidence="6 7">
    <name type="scientific">Gigaspora rosea</name>
    <dbReference type="NCBI Taxonomy" id="44941"/>
    <lineage>
        <taxon>Eukaryota</taxon>
        <taxon>Fungi</taxon>
        <taxon>Fungi incertae sedis</taxon>
        <taxon>Mucoromycota</taxon>
        <taxon>Glomeromycotina</taxon>
        <taxon>Glomeromycetes</taxon>
        <taxon>Diversisporales</taxon>
        <taxon>Gigasporaceae</taxon>
        <taxon>Gigaspora</taxon>
    </lineage>
</organism>
<dbReference type="PANTHER" id="PTHR44329:SF288">
    <property type="entry name" value="MITOGEN-ACTIVATED PROTEIN KINASE KINASE KINASE 20"/>
    <property type="match status" value="1"/>
</dbReference>
<dbReference type="OrthoDB" id="2390637at2759"/>
<name>A0A397U684_9GLOM</name>
<accession>A0A397U684</accession>
<dbReference type="EMBL" id="QKWP01002157">
    <property type="protein sequence ID" value="RIB04557.1"/>
    <property type="molecule type" value="Genomic_DNA"/>
</dbReference>
<evidence type="ECO:0000256" key="3">
    <source>
        <dbReference type="ARBA" id="ARBA00022777"/>
    </source>
</evidence>
<evidence type="ECO:0000256" key="4">
    <source>
        <dbReference type="ARBA" id="ARBA00022840"/>
    </source>
</evidence>
<evidence type="ECO:0000313" key="6">
    <source>
        <dbReference type="EMBL" id="RIB04557.1"/>
    </source>
</evidence>
<evidence type="ECO:0000259" key="5">
    <source>
        <dbReference type="PROSITE" id="PS50011"/>
    </source>
</evidence>
<proteinExistence type="predicted"/>
<dbReference type="Proteomes" id="UP000266673">
    <property type="component" value="Unassembled WGS sequence"/>
</dbReference>
<keyword evidence="4" id="KW-0067">ATP-binding</keyword>
<evidence type="ECO:0000256" key="1">
    <source>
        <dbReference type="ARBA" id="ARBA00022679"/>
    </source>
</evidence>
<dbReference type="GO" id="GO:0005524">
    <property type="term" value="F:ATP binding"/>
    <property type="evidence" value="ECO:0007669"/>
    <property type="project" value="UniProtKB-KW"/>
</dbReference>
<dbReference type="Pfam" id="PF00069">
    <property type="entry name" value="Pkinase"/>
    <property type="match status" value="1"/>
</dbReference>
<keyword evidence="1" id="KW-0808">Transferase</keyword>
<keyword evidence="3 6" id="KW-0418">Kinase</keyword>